<feature type="region of interest" description="Disordered" evidence="1">
    <location>
        <begin position="60"/>
        <end position="85"/>
    </location>
</feature>
<evidence type="ECO:0000256" key="2">
    <source>
        <dbReference type="SAM" id="SignalP"/>
    </source>
</evidence>
<feature type="compositionally biased region" description="Low complexity" evidence="1">
    <location>
        <begin position="119"/>
        <end position="145"/>
    </location>
</feature>
<feature type="chain" id="PRO_5034285596" evidence="2">
    <location>
        <begin position="27"/>
        <end position="165"/>
    </location>
</feature>
<feature type="domain" description="Glycine zipper" evidence="3">
    <location>
        <begin position="86"/>
        <end position="124"/>
    </location>
</feature>
<protein>
    <submittedName>
        <fullName evidence="4">Glycine zipper</fullName>
    </submittedName>
</protein>
<sequence>MSDAKSGSICVFVAAILLLGCAPVMAQQFVYPQKGQSAEQQKTDEYECHTWAVQQTSYDPTNAAQAAPAQPAQTSAGAQPGSGLRGAARGAVVGGLIGAISDDAGKGAGIGAVAGGVAGRSQSRRQQAQQQAQSQQQASAKQQGQQDAYLRAKATCLEAKGYSVK</sequence>
<feature type="signal peptide" evidence="2">
    <location>
        <begin position="1"/>
        <end position="26"/>
    </location>
</feature>
<evidence type="ECO:0000313" key="4">
    <source>
        <dbReference type="EMBL" id="SFL79955.1"/>
    </source>
</evidence>
<dbReference type="AlphaFoldDB" id="A0A8G2C3E1"/>
<feature type="region of interest" description="Disordered" evidence="1">
    <location>
        <begin position="118"/>
        <end position="145"/>
    </location>
</feature>
<proteinExistence type="predicted"/>
<dbReference type="EMBL" id="FOTO01000006">
    <property type="protein sequence ID" value="SFL79955.1"/>
    <property type="molecule type" value="Genomic_DNA"/>
</dbReference>
<organism evidence="4 5">
    <name type="scientific">Desulfomicrobium norvegicum (strain DSM 1741 / NCIMB 8310)</name>
    <name type="common">Desulfovibrio baculatus (strain Norway 4)</name>
    <name type="synonym">Desulfovibrio desulfuricans (strain Norway 4)</name>
    <dbReference type="NCBI Taxonomy" id="52561"/>
    <lineage>
        <taxon>Bacteria</taxon>
        <taxon>Pseudomonadati</taxon>
        <taxon>Thermodesulfobacteriota</taxon>
        <taxon>Desulfovibrionia</taxon>
        <taxon>Desulfovibrionales</taxon>
        <taxon>Desulfomicrobiaceae</taxon>
        <taxon>Desulfomicrobium</taxon>
    </lineage>
</organism>
<evidence type="ECO:0000259" key="3">
    <source>
        <dbReference type="Pfam" id="PF13488"/>
    </source>
</evidence>
<comment type="caution">
    <text evidence="4">The sequence shown here is derived from an EMBL/GenBank/DDBJ whole genome shotgun (WGS) entry which is preliminary data.</text>
</comment>
<dbReference type="InterPro" id="IPR039567">
    <property type="entry name" value="Gly-zipper"/>
</dbReference>
<keyword evidence="2" id="KW-0732">Signal</keyword>
<dbReference type="PROSITE" id="PS51257">
    <property type="entry name" value="PROKAR_LIPOPROTEIN"/>
    <property type="match status" value="1"/>
</dbReference>
<reference evidence="4 5" key="1">
    <citation type="submission" date="2016-10" db="EMBL/GenBank/DDBJ databases">
        <authorList>
            <person name="Varghese N."/>
            <person name="Submissions S."/>
        </authorList>
    </citation>
    <scope>NUCLEOTIDE SEQUENCE [LARGE SCALE GENOMIC DNA]</scope>
    <source>
        <strain evidence="4 5">DSM 1741</strain>
    </source>
</reference>
<name>A0A8G2C3E1_DESNO</name>
<evidence type="ECO:0000313" key="5">
    <source>
        <dbReference type="Proteomes" id="UP000199581"/>
    </source>
</evidence>
<evidence type="ECO:0000256" key="1">
    <source>
        <dbReference type="SAM" id="MobiDB-lite"/>
    </source>
</evidence>
<gene>
    <name evidence="4" type="ORF">SAMN05421830_106204</name>
</gene>
<dbReference type="Proteomes" id="UP000199581">
    <property type="component" value="Unassembled WGS sequence"/>
</dbReference>
<dbReference type="RefSeq" id="WP_244150341.1">
    <property type="nucleotide sequence ID" value="NZ_FOTO01000006.1"/>
</dbReference>
<accession>A0A8G2C3E1</accession>
<dbReference type="Pfam" id="PF13488">
    <property type="entry name" value="Gly-zipper_Omp"/>
    <property type="match status" value="1"/>
</dbReference>
<keyword evidence="5" id="KW-1185">Reference proteome</keyword>